<gene>
    <name evidence="1" type="ORF">ODALV1_LOCUS29605</name>
</gene>
<evidence type="ECO:0000313" key="1">
    <source>
        <dbReference type="EMBL" id="CAL8143471.1"/>
    </source>
</evidence>
<evidence type="ECO:0000313" key="2">
    <source>
        <dbReference type="Proteomes" id="UP001642540"/>
    </source>
</evidence>
<comment type="caution">
    <text evidence="1">The sequence shown here is derived from an EMBL/GenBank/DDBJ whole genome shotgun (WGS) entry which is preliminary data.</text>
</comment>
<dbReference type="InterPro" id="IPR036047">
    <property type="entry name" value="F-box-like_dom_sf"/>
</dbReference>
<name>A0ABP1S5A7_9HEXA</name>
<dbReference type="SUPFAM" id="SSF81383">
    <property type="entry name" value="F-box domain"/>
    <property type="match status" value="1"/>
</dbReference>
<dbReference type="Proteomes" id="UP001642540">
    <property type="component" value="Unassembled WGS sequence"/>
</dbReference>
<accession>A0ABP1S5A7</accession>
<sequence length="665" mass="76933">MGSISEENKFCFLCYKPTSCVNPNQNRNCPENFVPLLFRHLNIINTRSQNLVNEFQCCDDCSVLSKSFCDFFLQLESIQLQLTWKVRRIYETMFDAATDPFRFNKFRQSFFGVEDDDEGVRRQLFNEIQMTRKNLMKKCKEVWKSKEPRVQLESIFKEEEIPNQTEVEVKREIRSPEEMRMISPVEATVLNHCPQLATFFSYLVVLHLSLPIDILSSPHSHCQNEELLEPKIELMELRKKKRTINDIPSKLLDHLLSYLNDPKDLFNCRLVQNSWKDSMSRVLEEKVLSNSSKWNLLEFNASEPLIPNLWLDLRECGAGTFQQRIFCPPSLLRHPDNPFPTKSLQFGTTIQDGKSLYLEGREIGNVDRLFAKFGQYLRCLVIDGFSAYPKRFAKLLSQVPHLKTLTLGGFYLKVPEGEAFDCTTCVLPPLPQLTHLRLTHLLSTVASHLEISFILWILERYSDQLEGLAVEGNILPSEDKEKNQFEDLKMDKKIGKLKHLKISPMDKFILQLIRAPALTHIMVTGVNYGHLVKMEELLGLISNFSKSLVYLRIKVLVTNFEKKRKSKAKFTALKKLSITFPSNENEVSIMKTHILPRFTVLEKLEFLFRGNFKPEIVSAIEKAEYWRVCPLLQEISADCDGVDILANCENDPTNQVVWRAATESS</sequence>
<proteinExistence type="predicted"/>
<organism evidence="1 2">
    <name type="scientific">Orchesella dallaii</name>
    <dbReference type="NCBI Taxonomy" id="48710"/>
    <lineage>
        <taxon>Eukaryota</taxon>
        <taxon>Metazoa</taxon>
        <taxon>Ecdysozoa</taxon>
        <taxon>Arthropoda</taxon>
        <taxon>Hexapoda</taxon>
        <taxon>Collembola</taxon>
        <taxon>Entomobryomorpha</taxon>
        <taxon>Entomobryoidea</taxon>
        <taxon>Orchesellidae</taxon>
        <taxon>Orchesellinae</taxon>
        <taxon>Orchesella</taxon>
    </lineage>
</organism>
<keyword evidence="2" id="KW-1185">Reference proteome</keyword>
<dbReference type="EMBL" id="CAXLJM020000157">
    <property type="protein sequence ID" value="CAL8143471.1"/>
    <property type="molecule type" value="Genomic_DNA"/>
</dbReference>
<protein>
    <recommendedName>
        <fullName evidence="3">F-box domain-containing protein</fullName>
    </recommendedName>
</protein>
<reference evidence="1 2" key="1">
    <citation type="submission" date="2024-08" db="EMBL/GenBank/DDBJ databases">
        <authorList>
            <person name="Cucini C."/>
            <person name="Frati F."/>
        </authorList>
    </citation>
    <scope>NUCLEOTIDE SEQUENCE [LARGE SCALE GENOMIC DNA]</scope>
</reference>
<evidence type="ECO:0008006" key="3">
    <source>
        <dbReference type="Google" id="ProtNLM"/>
    </source>
</evidence>